<dbReference type="InterPro" id="IPR036179">
    <property type="entry name" value="Ig-like_dom_sf"/>
</dbReference>
<dbReference type="SMART" id="SM00015">
    <property type="entry name" value="IQ"/>
    <property type="match status" value="9"/>
</dbReference>
<feature type="domain" description="C2" evidence="4">
    <location>
        <begin position="1779"/>
        <end position="1895"/>
    </location>
</feature>
<feature type="region of interest" description="Disordered" evidence="3">
    <location>
        <begin position="2722"/>
        <end position="2802"/>
    </location>
</feature>
<dbReference type="SMART" id="SM00367">
    <property type="entry name" value="LRR_CC"/>
    <property type="match status" value="11"/>
</dbReference>
<dbReference type="SUPFAM" id="SSF52047">
    <property type="entry name" value="RNI-like"/>
    <property type="match status" value="2"/>
</dbReference>
<dbReference type="PROSITE" id="PS50022">
    <property type="entry name" value="FA58C_3"/>
    <property type="match status" value="1"/>
</dbReference>
<dbReference type="SMART" id="SM00698">
    <property type="entry name" value="MORN"/>
    <property type="match status" value="5"/>
</dbReference>
<dbReference type="OrthoDB" id="550575at2759"/>
<evidence type="ECO:0000313" key="6">
    <source>
        <dbReference type="EMBL" id="GMI43969.1"/>
    </source>
</evidence>
<dbReference type="InterPro" id="IPR003409">
    <property type="entry name" value="MORN"/>
</dbReference>
<keyword evidence="1" id="KW-0677">Repeat</keyword>
<dbReference type="Gene3D" id="1.20.5.190">
    <property type="match status" value="1"/>
</dbReference>
<evidence type="ECO:0000259" key="4">
    <source>
        <dbReference type="PROSITE" id="PS50004"/>
    </source>
</evidence>
<dbReference type="InterPro" id="IPR032675">
    <property type="entry name" value="LRR_dom_sf"/>
</dbReference>
<comment type="caution">
    <text evidence="6">The sequence shown here is derived from an EMBL/GenBank/DDBJ whole genome shotgun (WGS) entry which is preliminary data.</text>
</comment>
<feature type="region of interest" description="Disordered" evidence="3">
    <location>
        <begin position="1"/>
        <end position="20"/>
    </location>
</feature>
<dbReference type="SUPFAM" id="SSF48726">
    <property type="entry name" value="Immunoglobulin"/>
    <property type="match status" value="1"/>
</dbReference>
<dbReference type="InterPro" id="IPR000421">
    <property type="entry name" value="FA58C"/>
</dbReference>
<feature type="coiled-coil region" evidence="2">
    <location>
        <begin position="3311"/>
        <end position="3338"/>
    </location>
</feature>
<dbReference type="InterPro" id="IPR035892">
    <property type="entry name" value="C2_domain_sf"/>
</dbReference>
<feature type="compositionally biased region" description="Basic and acidic residues" evidence="3">
    <location>
        <begin position="4059"/>
        <end position="4088"/>
    </location>
</feature>
<dbReference type="Pfam" id="PF00168">
    <property type="entry name" value="C2"/>
    <property type="match status" value="1"/>
</dbReference>
<dbReference type="PANTHER" id="PTHR23084:SF263">
    <property type="entry name" value="MORN REPEAT-CONTAINING PROTEIN 1"/>
    <property type="match status" value="1"/>
</dbReference>
<dbReference type="Gene3D" id="1.20.920.20">
    <property type="match status" value="1"/>
</dbReference>
<name>A0A9W7GDC3_9STRA</name>
<dbReference type="Gene3D" id="2.60.40.150">
    <property type="entry name" value="C2 domain"/>
    <property type="match status" value="1"/>
</dbReference>
<dbReference type="SUPFAM" id="SSF82185">
    <property type="entry name" value="Histone H3 K4-specific methyltransferase SET7/9 N-terminal domain"/>
    <property type="match status" value="2"/>
</dbReference>
<dbReference type="InterPro" id="IPR006553">
    <property type="entry name" value="Leu-rich_rpt_Cys-con_subtyp"/>
</dbReference>
<organism evidence="6 7">
    <name type="scientific">Triparma columacea</name>
    <dbReference type="NCBI Taxonomy" id="722753"/>
    <lineage>
        <taxon>Eukaryota</taxon>
        <taxon>Sar</taxon>
        <taxon>Stramenopiles</taxon>
        <taxon>Ochrophyta</taxon>
        <taxon>Bolidophyceae</taxon>
        <taxon>Parmales</taxon>
        <taxon>Triparmaceae</taxon>
        <taxon>Triparma</taxon>
    </lineage>
</organism>
<dbReference type="InterPro" id="IPR000008">
    <property type="entry name" value="C2_dom"/>
</dbReference>
<accession>A0A9W7GDC3</accession>
<feature type="region of interest" description="Disordered" evidence="3">
    <location>
        <begin position="4037"/>
        <end position="4116"/>
    </location>
</feature>
<dbReference type="PROSITE" id="PS50004">
    <property type="entry name" value="C2"/>
    <property type="match status" value="1"/>
</dbReference>
<feature type="region of interest" description="Disordered" evidence="3">
    <location>
        <begin position="3910"/>
        <end position="3951"/>
    </location>
</feature>
<dbReference type="Pfam" id="PF00754">
    <property type="entry name" value="F5_F8_type_C"/>
    <property type="match status" value="1"/>
</dbReference>
<dbReference type="InterPro" id="IPR008979">
    <property type="entry name" value="Galactose-bd-like_sf"/>
</dbReference>
<feature type="domain" description="F5/8 type C" evidence="5">
    <location>
        <begin position="2294"/>
        <end position="2437"/>
    </location>
</feature>
<reference evidence="7" key="1">
    <citation type="journal article" date="2023" name="Commun. Biol.">
        <title>Genome analysis of Parmales, the sister group of diatoms, reveals the evolutionary specialization of diatoms from phago-mixotrophs to photoautotrophs.</title>
        <authorList>
            <person name="Ban H."/>
            <person name="Sato S."/>
            <person name="Yoshikawa S."/>
            <person name="Yamada K."/>
            <person name="Nakamura Y."/>
            <person name="Ichinomiya M."/>
            <person name="Sato N."/>
            <person name="Blanc-Mathieu R."/>
            <person name="Endo H."/>
            <person name="Kuwata A."/>
            <person name="Ogata H."/>
        </authorList>
    </citation>
    <scope>NUCLEOTIDE SEQUENCE [LARGE SCALE GENOMIC DNA]</scope>
</reference>
<dbReference type="EMBL" id="BRYA01000203">
    <property type="protein sequence ID" value="GMI43969.1"/>
    <property type="molecule type" value="Genomic_DNA"/>
</dbReference>
<dbReference type="SUPFAM" id="SSF49785">
    <property type="entry name" value="Galactose-binding domain-like"/>
    <property type="match status" value="1"/>
</dbReference>
<dbReference type="InterPro" id="IPR000048">
    <property type="entry name" value="IQ_motif_EF-hand-BS"/>
</dbReference>
<evidence type="ECO:0000256" key="3">
    <source>
        <dbReference type="SAM" id="MobiDB-lite"/>
    </source>
</evidence>
<feature type="compositionally biased region" description="Basic residues" evidence="3">
    <location>
        <begin position="4097"/>
        <end position="4108"/>
    </location>
</feature>
<gene>
    <name evidence="6" type="ORF">TrCOL_g7107</name>
</gene>
<keyword evidence="2" id="KW-0175">Coiled coil</keyword>
<proteinExistence type="predicted"/>
<dbReference type="SMART" id="SM00239">
    <property type="entry name" value="C2"/>
    <property type="match status" value="1"/>
</dbReference>
<keyword evidence="7" id="KW-1185">Reference proteome</keyword>
<dbReference type="CDD" id="cd00030">
    <property type="entry name" value="C2"/>
    <property type="match status" value="1"/>
</dbReference>
<dbReference type="PANTHER" id="PTHR23084">
    <property type="entry name" value="PHOSPHATIDYLINOSITOL-4-PHOSPHATE 5-KINASE RELATED"/>
    <property type="match status" value="1"/>
</dbReference>
<feature type="coiled-coil region" evidence="2">
    <location>
        <begin position="2821"/>
        <end position="2848"/>
    </location>
</feature>
<evidence type="ECO:0000256" key="2">
    <source>
        <dbReference type="SAM" id="Coils"/>
    </source>
</evidence>
<feature type="coiled-coil region" evidence="2">
    <location>
        <begin position="2562"/>
        <end position="2613"/>
    </location>
</feature>
<evidence type="ECO:0000313" key="7">
    <source>
        <dbReference type="Proteomes" id="UP001165065"/>
    </source>
</evidence>
<evidence type="ECO:0000256" key="1">
    <source>
        <dbReference type="ARBA" id="ARBA00022737"/>
    </source>
</evidence>
<dbReference type="Proteomes" id="UP001165065">
    <property type="component" value="Unassembled WGS sequence"/>
</dbReference>
<dbReference type="Gene3D" id="3.80.10.10">
    <property type="entry name" value="Ribonuclease Inhibitor"/>
    <property type="match status" value="3"/>
</dbReference>
<dbReference type="SUPFAM" id="SSF49562">
    <property type="entry name" value="C2 domain (Calcium/lipid-binding domain, CaLB)"/>
    <property type="match status" value="1"/>
</dbReference>
<dbReference type="Gene3D" id="2.60.120.260">
    <property type="entry name" value="Galactose-binding domain-like"/>
    <property type="match status" value="1"/>
</dbReference>
<protein>
    <recommendedName>
        <fullName evidence="8">C2 domain-containing protein</fullName>
    </recommendedName>
</protein>
<feature type="compositionally biased region" description="Basic and acidic residues" evidence="3">
    <location>
        <begin position="3923"/>
        <end position="3942"/>
    </location>
</feature>
<feature type="compositionally biased region" description="Low complexity" evidence="3">
    <location>
        <begin position="103"/>
        <end position="129"/>
    </location>
</feature>
<evidence type="ECO:0000259" key="5">
    <source>
        <dbReference type="PROSITE" id="PS50022"/>
    </source>
</evidence>
<evidence type="ECO:0008006" key="8">
    <source>
        <dbReference type="Google" id="ProtNLM"/>
    </source>
</evidence>
<dbReference type="Gene3D" id="2.20.110.10">
    <property type="entry name" value="Histone H3 K4-specific methyltransferase SET7/9 N-terminal domain"/>
    <property type="match status" value="3"/>
</dbReference>
<dbReference type="Pfam" id="PF02493">
    <property type="entry name" value="MORN"/>
    <property type="match status" value="4"/>
</dbReference>
<sequence length="4269" mass="492002">MKRSSRSKSPPSFLSGPPVSIDLNSAASNVETLLSSMYSKQQHLERQVTNRTLLKKQSERWKIRTGSSTVKLSVNKTEVATSSSSDDEDKKEDSGQSATFVGPTSPSPSTNSSPQASPITPLAPATSSTPPNPLQTAPTQPFPVDILFEQHSLKPKTSVNLSSYTNHISDETMELILSHNTLMNEIVFEETMLTDAQLEIVAEHLQTTNRITSISLKSIETLSPEFISACFFATTLSETLTKLSLIDIPTMTTDTLKQISRAFPNLTKLTISKIPAATDEGLISITKKCKLLSHVDISSLPHVTDFTLVKIATSQPNLTYIDISDNHLVTDTGVCDLLTNLRNTKAIIINNLPLITDKSLRLLFEYPVVYGFRPHSNSNKLDKFEVGGNVNLTDTSISYLCNAAYDSLSHLAIHGCPAIGSNASFFSTIGQINALSTLSLKDLPNLTDEALVGCFTQSKKKLHHLYFTNCPAITDAFMLTVAKTCKNLRTICMGSQQFITDEGITAVLKSNKKLTTFHATAMKRLTNKTLSALSRKTLKLTDLDVSHCKQVNTEGLKVVNSLRSLTSINLSNNFLLSDNAVRLLPPNKLKIVNLSNVPKLTDTGVFKLAEKFIHLEKVDLSRNEKLTVESVEHMLRHCKRLKYLNLSSIFKEPPTSPSFTDIIENNPHHMFMGVKTSDKDCIFEVEKTAQFHIMTQLEHARYNFCLIHGAKVVQAGWRRLTKYRRETVATRNRNRHRHVMATMIQAQCRRRIATAYVEDVRQAKLKVAIMLQARFRYRHLLLLNITANKHSIKRIMKTSFAHLLINHAMELDEKRKQHEIRQHNRAVIHHKRTCQRNILYGWKTLHAHLKHINHQNAFADAHRFKIVIPELFRIWKKKTKSRISHRAAVAAVFMFVAPIDNDNSSPQIARRSIALEYHRKNLVCLAWYGFRKFFEECSETLKKAKIAAAHCAANFKKRAIFTVFNALKKYAKERVYKRVCKKRGETWFKKRLKRQALKHVRRNATVQIQFRKDSAKAVKLFQGTVKASKFRMLKLYRRHRHLMKDRKERGERHYDHRITCVYTAWWMDWTLRTIDMKKKNEVAKSHFYKKTTRKIFFGWKTYTKHAGDIKAMQKAKETARLLGMTFSAWKRFWKDASAAKRMAEEVARQNEENREMIFNAATTISSAFRGWKDRQEVSQYRAFRDWAVLKCQNQYRIFHAKRILLKRKRAFLLKQNLVEEKVEEDMAREEAYMRWWMMMEQHAITIKRILLGHRGRVLAYARRQENFREKGLEFQEKKKKDMKFYRDQIMLRERLATMRKDASIMIQKVYRGLLGRRRYEEILQDKKEREIASKVQAAFRGKQGRRKWGARKRHVLNLARIAEARKVQAKALRSIGFKQRKTQRIAIRVLRGLGLENMSFTQKWGQQLSELRGDAKISYLEVYRLAKSWREGKFDRYLRDKIRRRLLLEHEEDITPKIASAVRIIQKNHQYTGLTGQVVTIDRSFPSKEVAEVRMDCDGKIIYYQLITEPTMYDPPQASLYRVKDDFKKGVPHEVAVRCKEHILRWAAEERVARDNYVAARTIQQMARSFMSKVRVAKMRYRHWARLRSKRVAVLRTLDIYNATSVQSARTLLTMGFTNRHNVPILYEVPDYPPRMEEATSARTLRRMLNEEFASKLLRRIAFTEVHEERLREGSYRRRIRPYSFVKASTAAPLTELKKATTLVLAKKLQERGGSGGFKDKVATFLGGTKRTDDERYAWMKRVTLEQFTQSPHARMNGLCLYHGVFKGKVGSKRNPMQPHGEGVAEFLQGFGVGREEKTLHITITQARELRAADFNNSDPFVVINCNRKKVKTKVIMKTLDPVWNEHFEIDITDPYHIIKIVVYDWDRYSSNDFLGQIIFPISDLADGKKVKKWYKLIAKDNGKTKNDKKTKKELDDENDLGDIELEMQWTEREDSDDIDRKRLQHKRSITIQCWMRQVLSRENVKKKKARIEKQLKILGESSIMIQCAYRCVRARKILKTMRIEKKNVTRIQCASRQWISRMKASYHRGRYFAARSIQCGIRQYMACMRTEELRRIYALLKDECAATIQRVARLGVARAMIKKQRKKVKEKNGDYMDVNEVLRTMADRIETYGYDPVYGTKRLRRICLKVFARVLSVKGSPLVTPYGEAGVEQFPAPFLESREGSDFIIVNLFSHTKLSLPKQERVALRETSPKYWTSLKLSQVSIVGTVNLRIVDIQCLFRVALSVRRVAKKRRTRNAAIMVQRRFRWRYRTKEKLALGVQCLWRRYIAIEELKFKKLEVVNAKKIQGAFRCFLGRMALEERRRVSACEVLDSSGDLSELFDAKRVLDGNNKTFWCSGPEEVSSQWLSFDLGKKHDIGKVKMRVPDNTSCPKEVVVECANRIIGPWRNVETIKLRQGGDRWQSFNLPKTVSRYWKLQIKKNFGNATAVSIIGAGFYRAKEVTAFVTEQPKSLMVSPGPPVGRMGGEIVLKSNADGWPPPKFQWTKNGVPICGEVNPSLTVQIGSKKSKTLKRFRCIHCKKINTELPQNLYRVICNNCKYPFDYPEVEEAAFLRKPLELETQEVEMQLKQLKNSHQDLLDDIKSLKNRLKREQFAKERGEELMEEIDDIEEVANQEVVAEQPSLLESIVSKPSGSLQEGSMVSGSQAASGKFNYKQMMRDFTTLEEPLGMSDDDDMSSSAGSAMVVGGGAAVMVAGENAAAGKGSGGVPLQIGTVVVPSGGKGVEGDSSTLPMSPLPVSADDGGTPTAKDGVAPTDSVAGDAKPNPQDNNTDAHGGDANQADDDDDEDSQAKPQDNDDLSIGHLIGDFMERIGEVEEVKVSETEKKILDLEEQVKEVEKKIETAEKKSWWLLRKRLTAAEFDPCKVSYSGEGVYVCVVSNIRGGEILRSNKSRPAIIFVDDPVPSVIKVHEEYHMKTRLRRRNWPKYLSLYGWFVEGMVCGDVIIRYNEGSVYDGPYVDERWLDWMGRTVDEAFESDHWGVWLSSDDVVYEGPRVDNHFDVTNIQGEYRVTYENGEVYEGEYVDERRHGIGEYHYLDGSIYEGEFFKNRRQGFGIFTRNDGSLYEGEWDRDYIHGEGIWRWSDGSCFMGDNIDGMRTGRGVYITDHGDVYVGEFKDNMIQGNGTFTYNDGTRYEGPFRANLREGDAVFYYVNGVKDIGPWRNDRRDGEFVVRRPVYGDASDEVQGIKWGDEIQHGIWEEGEFVEWCAPPVNPKATTEFIRLFEDNDDEFDGVYAMLIARKLPLVPHGIQETHPKVQLILKRIAREGGQLVAYDTYQDTKDKLKDIEPILMDAKIEYRHLRTNEEHVDTIIAGVNREVDEIDRKIRALQLQEKALQMTIESFWLEDHQDTREKFLEKNKDLLTLERSEWFQIRHYHEPPALIENVMSAVCTIMMEKDTWKGAQGLLGSSQQNKDDGDAEAVWQEYDIKMLHLLQTFDVFERVDDPALLVYVGHFLVDPRFKSDNYFLASYGPAAVKLVEWIWLAYAYVKKAKEIKKKSDMERSLHATIGRFEQQKDQLLEKIGSYQTRAQGLRERVGKSGRRKDRWQEKYDKLEALLMKCQEMVVQYTSDDEHELDDYERMLEAEGEIKGTVETVVELMIQEVEGENDDPDIEELGMNADGKTLDKLINNAVRIGREKMFRIGDYKYSGGKLIVAGENGKTINVKETQQKLAKDVVEQLNFLLNEYPNITQWTMKDGTVVKDVVIEDVIRNRWSAKDHKDAQDAAERTWEIVFPKNKNTAFMAVQARTNFIMTENAKEEARIWRERHREEVDFIEKWMANEFEQDYHEDTAKVALDMKEDRKVGVDLMAMADVWCRLNRALVLEELDRQNADLARKYAEKHPDETAKSVLMFRNLNGEEGLAEEDVAEANAWISLNLVAVIDAEDEEGARLASQFEKSCEELIRVAEFEAEREAGNVPEEGEETKKDNEKKENKKEDGKESKEGEEEENKVSRVDHMDIIAREAVRLKRDILAPKEERELALAWGAREENKEKFHLMQNQVSKEDLHNDLVLGSNIKGMKEQIETWYSSLELRRTRLGLKTDKEKEEEELERERKRKIREAEEAKEKEKERLEREKELEEEKKAEAKKKPGAGLLPKAKKKKSPKKTPKKVEKVEEEVKEEVITDEGVLKLQSDILKARKKIVEQAKTRLEYNEKRLKMFEDRDKELKADKTYLEVAEAIRPSEAKLELHKQKSLRDDRLKFLVGAIAEEKALVKNLKDVIKAQKERIFKETGGEEGGDDGDGEWEQYYDEQYGAWAWYNNVTGEVQFA</sequence>
<feature type="region of interest" description="Disordered" evidence="3">
    <location>
        <begin position="74"/>
        <end position="140"/>
    </location>
</feature>
<dbReference type="PROSITE" id="PS50096">
    <property type="entry name" value="IQ"/>
    <property type="match status" value="3"/>
</dbReference>
<feature type="coiled-coil region" evidence="2">
    <location>
        <begin position="3515"/>
        <end position="3563"/>
    </location>
</feature>